<evidence type="ECO:0000313" key="2">
    <source>
        <dbReference type="EMBL" id="CAB4618928.1"/>
    </source>
</evidence>
<dbReference type="PROSITE" id="PS51257">
    <property type="entry name" value="PROKAR_LIPOPROTEIN"/>
    <property type="match status" value="1"/>
</dbReference>
<dbReference type="AlphaFoldDB" id="A0A6J6ID64"/>
<gene>
    <name evidence="2" type="ORF">UFOPK1827_01825</name>
</gene>
<proteinExistence type="predicted"/>
<dbReference type="PIRSF" id="PIRSF029171">
    <property type="entry name" value="Esterase_LipA"/>
    <property type="match status" value="1"/>
</dbReference>
<dbReference type="EMBL" id="CAEZUO010000130">
    <property type="protein sequence ID" value="CAB4618928.1"/>
    <property type="molecule type" value="Genomic_DNA"/>
</dbReference>
<dbReference type="InterPro" id="IPR029058">
    <property type="entry name" value="AB_hydrolase_fold"/>
</dbReference>
<dbReference type="GO" id="GO:0016042">
    <property type="term" value="P:lipid catabolic process"/>
    <property type="evidence" value="ECO:0007669"/>
    <property type="project" value="InterPro"/>
</dbReference>
<dbReference type="InterPro" id="IPR005152">
    <property type="entry name" value="Lipase_secreted"/>
</dbReference>
<dbReference type="PANTHER" id="PTHR34853">
    <property type="match status" value="1"/>
</dbReference>
<dbReference type="Pfam" id="PF03583">
    <property type="entry name" value="LIP"/>
    <property type="match status" value="1"/>
</dbReference>
<dbReference type="SUPFAM" id="SSF53474">
    <property type="entry name" value="alpha/beta-Hydrolases"/>
    <property type="match status" value="1"/>
</dbReference>
<sequence length="416" mass="43527">MTTKRSLAVFLIAVLGFAALGCSSDNQKSSSNQGKVTMVKGSPDLPDFYGVPDPLPTGKPGDVIRSEPADAPGLNGSMSRVMYLSTNINGEAIAVTGLILIPNGTAPSGGWPIITWAHGTTGIADACAPSLKPAEFVTMANGLLDAGYLVVATDYEGLGTPGRHPYIVGESEARGTIDIVRMAQNFPKANASKRYVVWGHSQGGHAAMFAGHIAKTYAPELELVADVAGAPPSQLLLVNAALQTSPYKHYIAMVAAAMNAAYGDQKADLTQVLTPEGLDFLKNMDTMCSSDLGKAAAGLDFTKLQKADPATIPSWNQLLKENDPGTFTAPIPVPLLIIHGGNDEQIPVVSSAVLFDQLCKIGQVEQRWLFAGQSHAGVIAPSYSSMVSWIGDRFAGKPMPDPIAPAGAVVQSCPSK</sequence>
<protein>
    <submittedName>
        <fullName evidence="2">Unannotated protein</fullName>
    </submittedName>
</protein>
<dbReference type="PANTHER" id="PTHR34853:SF1">
    <property type="entry name" value="LIPASE 5"/>
    <property type="match status" value="1"/>
</dbReference>
<accession>A0A6J6ID64</accession>
<organism evidence="2">
    <name type="scientific">freshwater metagenome</name>
    <dbReference type="NCBI Taxonomy" id="449393"/>
    <lineage>
        <taxon>unclassified sequences</taxon>
        <taxon>metagenomes</taxon>
        <taxon>ecological metagenomes</taxon>
    </lineage>
</organism>
<dbReference type="Gene3D" id="3.40.50.1820">
    <property type="entry name" value="alpha/beta hydrolase"/>
    <property type="match status" value="2"/>
</dbReference>
<reference evidence="2" key="1">
    <citation type="submission" date="2020-05" db="EMBL/GenBank/DDBJ databases">
        <authorList>
            <person name="Chiriac C."/>
            <person name="Salcher M."/>
            <person name="Ghai R."/>
            <person name="Kavagutti S V."/>
        </authorList>
    </citation>
    <scope>NUCLEOTIDE SEQUENCE</scope>
</reference>
<evidence type="ECO:0000256" key="1">
    <source>
        <dbReference type="SAM" id="MobiDB-lite"/>
    </source>
</evidence>
<name>A0A6J6ID64_9ZZZZ</name>
<dbReference type="GO" id="GO:0004806">
    <property type="term" value="F:triacylglycerol lipase activity"/>
    <property type="evidence" value="ECO:0007669"/>
    <property type="project" value="InterPro"/>
</dbReference>
<feature type="region of interest" description="Disordered" evidence="1">
    <location>
        <begin position="49"/>
        <end position="70"/>
    </location>
</feature>